<dbReference type="PIRSF" id="PIRSF034934">
    <property type="entry name" value="AbiF_AbiD"/>
    <property type="match status" value="1"/>
</dbReference>
<dbReference type="InterPro" id="IPR017034">
    <property type="entry name" value="Abi_system_AbiD/AbiF"/>
</dbReference>
<name>A0A3S8SC73_LACHE</name>
<protein>
    <submittedName>
        <fullName evidence="1">Abi-like protein</fullName>
    </submittedName>
</protein>
<evidence type="ECO:0000313" key="2">
    <source>
        <dbReference type="Proteomes" id="UP000267945"/>
    </source>
</evidence>
<dbReference type="GeneID" id="99757304"/>
<dbReference type="Pfam" id="PF07751">
    <property type="entry name" value="Abi_2"/>
    <property type="match status" value="1"/>
</dbReference>
<reference evidence="1 2" key="1">
    <citation type="submission" date="2017-02" db="EMBL/GenBank/DDBJ databases">
        <title>Complete genome sequence of Lactobacillus helveticus.</title>
        <authorList>
            <person name="Kim J.F."/>
            <person name="Chung Y."/>
            <person name="Kwak M."/>
        </authorList>
    </citation>
    <scope>NUCLEOTIDE SEQUENCE [LARGE SCALE GENOMIC DNA]</scope>
    <source>
        <strain evidence="1 2">LH5</strain>
    </source>
</reference>
<dbReference type="AlphaFoldDB" id="A0A3S8SC73"/>
<sequence>MQKPFKTLDEQIEILKNRHLLVPDEEKTKKYLLSTNYYNIINGYSKPFLKQKNLYLDGTTFDEIKSLYFFDKECKQTLFNAILDAEHHLKSSFAYHFGEAHKDNPEAYLDVNAYNHEYSLDIAYIITKLHRIISANKRYPNNSIYHYCNDYDNLPIWILVDYLDFGDLYTLIKISPVKIQNEIARDMSDFIRKNNPTFHNNFQPAIMLSFIKNIHEVRNLCAHNKRLIYFKCRSDSMYFPFIHDQYHINAEDNRKNIYTTFISLQCFISNTEYSKLNNTLRKRMKKILFNHIHTINPNDILGKLGFPTNWQELPPLPQE</sequence>
<proteinExistence type="predicted"/>
<accession>A0A3S8SC73</accession>
<dbReference type="InterPro" id="IPR011664">
    <property type="entry name" value="Abi_system_AbiD/AbiF-like"/>
</dbReference>
<dbReference type="RefSeq" id="WP_014919360.1">
    <property type="nucleotide sequence ID" value="NZ_CP019581.1"/>
</dbReference>
<organism evidence="1 2">
    <name type="scientific">Lactobacillus helveticus</name>
    <name type="common">Lactobacillus suntoryeus</name>
    <dbReference type="NCBI Taxonomy" id="1587"/>
    <lineage>
        <taxon>Bacteria</taxon>
        <taxon>Bacillati</taxon>
        <taxon>Bacillota</taxon>
        <taxon>Bacilli</taxon>
        <taxon>Lactobacillales</taxon>
        <taxon>Lactobacillaceae</taxon>
        <taxon>Lactobacillus</taxon>
    </lineage>
</organism>
<evidence type="ECO:0000313" key="1">
    <source>
        <dbReference type="EMBL" id="AZK91386.1"/>
    </source>
</evidence>
<dbReference type="EMBL" id="CP019581">
    <property type="protein sequence ID" value="AZK91386.1"/>
    <property type="molecule type" value="Genomic_DNA"/>
</dbReference>
<dbReference type="Proteomes" id="UP000267945">
    <property type="component" value="Chromosome"/>
</dbReference>
<gene>
    <name evidence="1" type="ORF">LH5_01144</name>
</gene>